<proteinExistence type="inferred from homology"/>
<dbReference type="Gene3D" id="3.40.1400.10">
    <property type="entry name" value="Sugar-phosphate isomerase, RpiB/LacA/LacB"/>
    <property type="match status" value="1"/>
</dbReference>
<dbReference type="NCBIfam" id="TIGR00689">
    <property type="entry name" value="rpiB_lacA_lacB"/>
    <property type="match status" value="1"/>
</dbReference>
<dbReference type="SUPFAM" id="SSF89623">
    <property type="entry name" value="Ribose/Galactose isomerase RpiB/AlsB"/>
    <property type="match status" value="1"/>
</dbReference>
<name>A0A437QXK0_9PROT</name>
<evidence type="ECO:0000313" key="6">
    <source>
        <dbReference type="Proteomes" id="UP000287447"/>
    </source>
</evidence>
<evidence type="ECO:0000256" key="1">
    <source>
        <dbReference type="ARBA" id="ARBA00008754"/>
    </source>
</evidence>
<comment type="caution">
    <text evidence="5">The sequence shown here is derived from an EMBL/GenBank/DDBJ whole genome shotgun (WGS) entry which is preliminary data.</text>
</comment>
<evidence type="ECO:0000256" key="4">
    <source>
        <dbReference type="PIRSR" id="PIRSR005384-2"/>
    </source>
</evidence>
<feature type="binding site" evidence="4">
    <location>
        <position position="112"/>
    </location>
    <ligand>
        <name>D-ribulose 5-phosphate</name>
        <dbReference type="ChEBI" id="CHEBI:58121"/>
    </ligand>
</feature>
<dbReference type="NCBIfam" id="NF004051">
    <property type="entry name" value="PRK05571.1"/>
    <property type="match status" value="1"/>
</dbReference>
<accession>A0A437QXK0</accession>
<dbReference type="GO" id="GO:0004751">
    <property type="term" value="F:ribose-5-phosphate isomerase activity"/>
    <property type="evidence" value="ECO:0007669"/>
    <property type="project" value="UniProtKB-EC"/>
</dbReference>
<dbReference type="OrthoDB" id="1778624at2"/>
<comment type="similarity">
    <text evidence="1">Belongs to the LacAB/RpiB family.</text>
</comment>
<dbReference type="Pfam" id="PF02502">
    <property type="entry name" value="LacAB_rpiB"/>
    <property type="match status" value="1"/>
</dbReference>
<dbReference type="EMBL" id="SADE01000001">
    <property type="protein sequence ID" value="RVU39199.1"/>
    <property type="molecule type" value="Genomic_DNA"/>
</dbReference>
<dbReference type="InterPro" id="IPR003500">
    <property type="entry name" value="RpiB_LacA_LacB"/>
</dbReference>
<feature type="active site" description="Proton acceptor" evidence="3">
    <location>
        <position position="68"/>
    </location>
</feature>
<feature type="active site" description="Proton donor" evidence="3">
    <location>
        <position position="101"/>
    </location>
</feature>
<dbReference type="AlphaFoldDB" id="A0A437QXK0"/>
<dbReference type="GO" id="GO:0019316">
    <property type="term" value="P:D-allose catabolic process"/>
    <property type="evidence" value="ECO:0007669"/>
    <property type="project" value="TreeGrafter"/>
</dbReference>
<feature type="binding site" evidence="4">
    <location>
        <position position="139"/>
    </location>
    <ligand>
        <name>D-ribulose 5-phosphate</name>
        <dbReference type="ChEBI" id="CHEBI:58121"/>
    </ligand>
</feature>
<dbReference type="PIRSF" id="PIRSF005384">
    <property type="entry name" value="RpiB_LacA_B"/>
    <property type="match status" value="1"/>
</dbReference>
<evidence type="ECO:0000256" key="3">
    <source>
        <dbReference type="PIRSR" id="PIRSR005384-1"/>
    </source>
</evidence>
<dbReference type="Proteomes" id="UP000287447">
    <property type="component" value="Unassembled WGS sequence"/>
</dbReference>
<dbReference type="EC" id="5.3.1.6" evidence="5"/>
<dbReference type="InterPro" id="IPR036569">
    <property type="entry name" value="RpiB_LacA_LacB_sf"/>
</dbReference>
<keyword evidence="6" id="KW-1185">Reference proteome</keyword>
<reference evidence="6" key="1">
    <citation type="submission" date="2019-01" db="EMBL/GenBank/DDBJ databases">
        <title>Gri0909 isolated from a small marine red alga.</title>
        <authorList>
            <person name="Kim J."/>
            <person name="Jeong S.E."/>
            <person name="Jeon C.O."/>
        </authorList>
    </citation>
    <scope>NUCLEOTIDE SEQUENCE [LARGE SCALE GENOMIC DNA]</scope>
    <source>
        <strain evidence="6">Gri0909</strain>
    </source>
</reference>
<evidence type="ECO:0000313" key="5">
    <source>
        <dbReference type="EMBL" id="RVU39199.1"/>
    </source>
</evidence>
<feature type="binding site" evidence="4">
    <location>
        <position position="102"/>
    </location>
    <ligand>
        <name>D-ribulose 5-phosphate</name>
        <dbReference type="ChEBI" id="CHEBI:58121"/>
    </ligand>
</feature>
<dbReference type="PANTHER" id="PTHR30345">
    <property type="entry name" value="RIBOSE-5-PHOSPHATE ISOMERASE B"/>
    <property type="match status" value="1"/>
</dbReference>
<dbReference type="PANTHER" id="PTHR30345:SF0">
    <property type="entry name" value="DNA DAMAGE-REPAIR_TOLERATION PROTEIN DRT102"/>
    <property type="match status" value="1"/>
</dbReference>
<dbReference type="RefSeq" id="WP_127764570.1">
    <property type="nucleotide sequence ID" value="NZ_SADE01000001.1"/>
</dbReference>
<dbReference type="InterPro" id="IPR004785">
    <property type="entry name" value="RpiB"/>
</dbReference>
<keyword evidence="2 5" id="KW-0413">Isomerase</keyword>
<evidence type="ECO:0000256" key="2">
    <source>
        <dbReference type="ARBA" id="ARBA00023235"/>
    </source>
</evidence>
<feature type="binding site" evidence="4">
    <location>
        <position position="135"/>
    </location>
    <ligand>
        <name>D-ribulose 5-phosphate</name>
        <dbReference type="ChEBI" id="CHEBI:58121"/>
    </ligand>
</feature>
<protein>
    <submittedName>
        <fullName evidence="5">Ribose 5-phosphate isomerase B</fullName>
        <ecNumber evidence="5">5.3.1.6</ecNumber>
    </submittedName>
</protein>
<sequence>MTDETIAIAGDHAGLELKNALAEQLRGMGFSVLDLGTNTGDSVDYPDFADKLADALKTGPARRGVLVCGTGIGISIAANRHRHLRAALCHNATDARLSRQHNDANVLVLGARTLGAEVAADCLKTFLATEFEGGRHQPRVSKMS</sequence>
<organism evidence="5 6">
    <name type="scientific">Hwanghaeella grinnelliae</name>
    <dbReference type="NCBI Taxonomy" id="2500179"/>
    <lineage>
        <taxon>Bacteria</taxon>
        <taxon>Pseudomonadati</taxon>
        <taxon>Pseudomonadota</taxon>
        <taxon>Alphaproteobacteria</taxon>
        <taxon>Rhodospirillales</taxon>
        <taxon>Rhodospirillaceae</taxon>
        <taxon>Hwanghaeella</taxon>
    </lineage>
</organism>
<gene>
    <name evidence="5" type="primary">rpiB</name>
    <name evidence="5" type="ORF">EOI86_08105</name>
</gene>
<dbReference type="GO" id="GO:0009052">
    <property type="term" value="P:pentose-phosphate shunt, non-oxidative branch"/>
    <property type="evidence" value="ECO:0007669"/>
    <property type="project" value="TreeGrafter"/>
</dbReference>
<feature type="binding site" evidence="4">
    <location>
        <begin position="69"/>
        <end position="73"/>
    </location>
    <ligand>
        <name>D-ribulose 5-phosphate</name>
        <dbReference type="ChEBI" id="CHEBI:58121"/>
    </ligand>
</feature>
<feature type="binding site" evidence="4">
    <location>
        <begin position="11"/>
        <end position="12"/>
    </location>
    <ligand>
        <name>D-ribulose 5-phosphate</name>
        <dbReference type="ChEBI" id="CHEBI:58121"/>
    </ligand>
</feature>
<dbReference type="NCBIfam" id="TIGR01120">
    <property type="entry name" value="rpiB"/>
    <property type="match status" value="1"/>
</dbReference>